<dbReference type="InterPro" id="IPR050600">
    <property type="entry name" value="SETD3_SETD6_MTase"/>
</dbReference>
<dbReference type="SUPFAM" id="SSF82199">
    <property type="entry name" value="SET domain"/>
    <property type="match status" value="1"/>
</dbReference>
<sequence>MRICRRVFVSDKAFTALPVRSPTKQPGWCTSSKPKQILLQKQLPTPTQALRVKLKNVRRPMWTCASAEASETSQSETPKPLEVFLGWATFNGVKGVGSADSKVALFESNEGERGLIAVKDIAEGEELVTVPLRIALTDHPEDEESNYLLYQDAPWSVRLAAKILREKAKGSNSPWKSYIDVLPTTILSPLTNFSWEEMLEVQYEPAKNSIFEAHWLAAESYKRCSSAAISGATESEFRWALSVVHSRTFGTAAKTGGVGVRLLVPVIDMINHAGDWGGAATGEYSTSQHDVASWQLCTPEKSASGEWEMILRSTSEIEEGDEVVMSYGERDNDDFLVHYGFVPPVNAHDSVEIFSNGVQEAVAWYIGRFLVEGSGLKAKDLEKAALAKAQEAEDAVNAEEGSVTEKVCILSGGRVDVRLMAAFSRLAEACQPGVPSAAERAVATRCWEILSAFPTSAAQDVRILADGGVDEPEFCRFLLDVHRYRLDSLSKNGLPLPRGAADLIDGDGSAAAAGGSPGGGTAGKAFLTAVRFRMYKKFLLWESLDSLGPPFVDGAAAAAAAAAEPARQP</sequence>
<dbReference type="PROSITE" id="PS50280">
    <property type="entry name" value="SET"/>
    <property type="match status" value="1"/>
</dbReference>
<protein>
    <recommendedName>
        <fullName evidence="1">SET domain-containing protein</fullName>
    </recommendedName>
</protein>
<dbReference type="GO" id="GO:0016279">
    <property type="term" value="F:protein-lysine N-methyltransferase activity"/>
    <property type="evidence" value="ECO:0007669"/>
    <property type="project" value="TreeGrafter"/>
</dbReference>
<dbReference type="Gene3D" id="3.90.1410.10">
    <property type="entry name" value="set domain protein methyltransferase, domain 1"/>
    <property type="match status" value="1"/>
</dbReference>
<dbReference type="PANTHER" id="PTHR13271">
    <property type="entry name" value="UNCHARACTERIZED PUTATIVE METHYLTRANSFERASE"/>
    <property type="match status" value="1"/>
</dbReference>
<feature type="domain" description="SET" evidence="1">
    <location>
        <begin position="101"/>
        <end position="328"/>
    </location>
</feature>
<name>A0A061RDB2_9CHLO</name>
<dbReference type="InterPro" id="IPR046341">
    <property type="entry name" value="SET_dom_sf"/>
</dbReference>
<dbReference type="PANTHER" id="PTHR13271:SF140">
    <property type="entry name" value="SET DOMAIN-CONTAINING PROTEIN"/>
    <property type="match status" value="1"/>
</dbReference>
<dbReference type="CDD" id="cd10527">
    <property type="entry name" value="SET_LSMT"/>
    <property type="match status" value="1"/>
</dbReference>
<gene>
    <name evidence="2" type="ORF">TSPGSL018_8593</name>
</gene>
<dbReference type="EMBL" id="GBEZ01017888">
    <property type="protein sequence ID" value="JAC68491.1"/>
    <property type="molecule type" value="Transcribed_RNA"/>
</dbReference>
<evidence type="ECO:0000313" key="2">
    <source>
        <dbReference type="EMBL" id="JAC68491.1"/>
    </source>
</evidence>
<proteinExistence type="predicted"/>
<dbReference type="AlphaFoldDB" id="A0A061RDB2"/>
<dbReference type="InterPro" id="IPR001214">
    <property type="entry name" value="SET_dom"/>
</dbReference>
<organism evidence="2">
    <name type="scientific">Tetraselmis sp. GSL018</name>
    <dbReference type="NCBI Taxonomy" id="582737"/>
    <lineage>
        <taxon>Eukaryota</taxon>
        <taxon>Viridiplantae</taxon>
        <taxon>Chlorophyta</taxon>
        <taxon>core chlorophytes</taxon>
        <taxon>Chlorodendrophyceae</taxon>
        <taxon>Chlorodendrales</taxon>
        <taxon>Chlorodendraceae</taxon>
        <taxon>Tetraselmis</taxon>
    </lineage>
</organism>
<accession>A0A061RDB2</accession>
<dbReference type="Pfam" id="PF00856">
    <property type="entry name" value="SET"/>
    <property type="match status" value="1"/>
</dbReference>
<evidence type="ECO:0000259" key="1">
    <source>
        <dbReference type="PROSITE" id="PS50280"/>
    </source>
</evidence>
<reference evidence="2" key="1">
    <citation type="submission" date="2014-05" db="EMBL/GenBank/DDBJ databases">
        <title>The transcriptome of the halophilic microalga Tetraselmis sp. GSL018 isolated from the Great Salt Lake, Utah.</title>
        <authorList>
            <person name="Jinkerson R.E."/>
            <person name="D'Adamo S."/>
            <person name="Posewitz M.C."/>
        </authorList>
    </citation>
    <scope>NUCLEOTIDE SEQUENCE</scope>
    <source>
        <strain evidence="2">GSL018</strain>
    </source>
</reference>